<feature type="region of interest" description="Disordered" evidence="1">
    <location>
        <begin position="1"/>
        <end position="30"/>
    </location>
</feature>
<dbReference type="EMBL" id="CP022741">
    <property type="protein sequence ID" value="ASU21699.1"/>
    <property type="molecule type" value="Genomic_DNA"/>
</dbReference>
<name>A0A223MVV7_9VIBR</name>
<evidence type="ECO:0000313" key="3">
    <source>
        <dbReference type="Proteomes" id="UP000215148"/>
    </source>
</evidence>
<sequence length="64" mass="7059">MTTVVDRQSQAAKETSFTHEGHISYGDSSPRAAPCIPQKALKWRFEAHGTTPLLTKIISKQTCT</sequence>
<accession>A0A223MVV7</accession>
<proteinExistence type="predicted"/>
<gene>
    <name evidence="2" type="ORF">CCZ37_03420</name>
</gene>
<organism evidence="2 3">
    <name type="scientific">Vibrio qinghaiensis</name>
    <dbReference type="NCBI Taxonomy" id="2025808"/>
    <lineage>
        <taxon>Bacteria</taxon>
        <taxon>Pseudomonadati</taxon>
        <taxon>Pseudomonadota</taxon>
        <taxon>Gammaproteobacteria</taxon>
        <taxon>Vibrionales</taxon>
        <taxon>Vibrionaceae</taxon>
        <taxon>Vibrio</taxon>
    </lineage>
</organism>
<evidence type="ECO:0000313" key="2">
    <source>
        <dbReference type="EMBL" id="ASU21699.1"/>
    </source>
</evidence>
<protein>
    <submittedName>
        <fullName evidence="2">Uncharacterized protein</fullName>
    </submittedName>
</protein>
<dbReference type="KEGG" id="vqi:CCZ37_03420"/>
<feature type="compositionally biased region" description="Polar residues" evidence="1">
    <location>
        <begin position="1"/>
        <end position="15"/>
    </location>
</feature>
<dbReference type="AlphaFoldDB" id="A0A223MVV7"/>
<keyword evidence="3" id="KW-1185">Reference proteome</keyword>
<reference evidence="2 3" key="1">
    <citation type="submission" date="2017-08" db="EMBL/GenBank/DDBJ databases">
        <title>The Vibrio qinghaiensis sp.-Q67 is a luminous bacteria isolated firstly from Qinghai lake, Qinghai province, China, which has been proved to be very sensitive to detect environmental and food pollutants. Therefore, complete genome analysis of V. qinghaiensis sp.-Q67 highlights the potential application of this strain on detection of hazards in the contaminated environments.</title>
        <authorList>
            <person name="Gong L."/>
        </authorList>
    </citation>
    <scope>NUCLEOTIDE SEQUENCE [LARGE SCALE GENOMIC DNA]</scope>
    <source>
        <strain evidence="2 3">Q67</strain>
    </source>
</reference>
<dbReference type="Proteomes" id="UP000215148">
    <property type="component" value="Chromosome 1"/>
</dbReference>
<evidence type="ECO:0000256" key="1">
    <source>
        <dbReference type="SAM" id="MobiDB-lite"/>
    </source>
</evidence>